<dbReference type="Gramene" id="TraesROB_scaffold_081249_01G000200.1">
    <property type="protein sequence ID" value="TraesROB_scaffold_081249_01G000200.1"/>
    <property type="gene ID" value="TraesROB_scaffold_081249_01G000200"/>
</dbReference>
<comment type="similarity">
    <text evidence="2">Belongs to the peroxiredoxin family. Prx5 subfamily.</text>
</comment>
<reference evidence="11" key="2">
    <citation type="submission" date="2018-10" db="UniProtKB">
        <authorList>
            <consortium name="EnsemblPlants"/>
        </authorList>
    </citation>
    <scope>IDENTIFICATION</scope>
</reference>
<evidence type="ECO:0000256" key="9">
    <source>
        <dbReference type="SAM" id="MobiDB-lite"/>
    </source>
</evidence>
<dbReference type="Gramene" id="TraesCAD_scaffold_064040_01G000300.1">
    <property type="protein sequence ID" value="TraesCAD_scaffold_064040_01G000300.1"/>
    <property type="gene ID" value="TraesCAD_scaffold_064040_01G000300"/>
</dbReference>
<evidence type="ECO:0000256" key="3">
    <source>
        <dbReference type="ARBA" id="ARBA00013016"/>
    </source>
</evidence>
<evidence type="ECO:0000256" key="1">
    <source>
        <dbReference type="ARBA" id="ARBA00001711"/>
    </source>
</evidence>
<name>A0A3B6U3V5_WHEAT</name>
<evidence type="ECO:0000313" key="12">
    <source>
        <dbReference type="Proteomes" id="UP000019116"/>
    </source>
</evidence>
<dbReference type="Gramene" id="TraesJAG2A03G00646280.1">
    <property type="protein sequence ID" value="TraesJAG2A03G00646280.1.CDS1"/>
    <property type="gene ID" value="TraesJAG2A03G00646280"/>
</dbReference>
<dbReference type="GO" id="GO:0045454">
    <property type="term" value="P:cell redox homeostasis"/>
    <property type="evidence" value="ECO:0000318"/>
    <property type="project" value="GO_Central"/>
</dbReference>
<protein>
    <recommendedName>
        <fullName evidence="3">glutaredoxin-dependent peroxiredoxin</fullName>
        <ecNumber evidence="3">1.11.1.25</ecNumber>
    </recommendedName>
    <alternativeName>
        <fullName evidence="7">Glutaredoxin-dependent peroxiredoxin</fullName>
    </alternativeName>
</protein>
<keyword evidence="5" id="KW-0049">Antioxidant</keyword>
<dbReference type="Gramene" id="TraesSTAUn03G04522740.1">
    <property type="protein sequence ID" value="TraesSTAUn03G04522740.1.CDS1"/>
    <property type="gene ID" value="TraesSTAUn03G04522740"/>
</dbReference>
<evidence type="ECO:0000313" key="11">
    <source>
        <dbReference type="EnsemblPlants" id="TraesCSU02G031500.1.cds1"/>
    </source>
</evidence>
<dbReference type="Gramene" id="TraesNORUn03G04562340.1">
    <property type="protein sequence ID" value="TraesNORUn03G04562340.1.CDS1"/>
    <property type="gene ID" value="TraesNORUn03G04562340"/>
</dbReference>
<dbReference type="Gramene" id="TraesCLE_scaffold_055680_01G000200.1">
    <property type="protein sequence ID" value="TraesCLE_scaffold_055680_01G000200.1"/>
    <property type="gene ID" value="TraesCLE_scaffold_055680_01G000200"/>
</dbReference>
<dbReference type="Pfam" id="PF08534">
    <property type="entry name" value="Redoxin"/>
    <property type="match status" value="1"/>
</dbReference>
<feature type="region of interest" description="Disordered" evidence="9">
    <location>
        <begin position="176"/>
        <end position="197"/>
    </location>
</feature>
<dbReference type="EC" id="1.11.1.25" evidence="3"/>
<dbReference type="InterPro" id="IPR036249">
    <property type="entry name" value="Thioredoxin-like_sf"/>
</dbReference>
<dbReference type="Gramene" id="TraesJULUn03G04559450.1">
    <property type="protein sequence ID" value="TraesJULUn03G04559450.1.CDS1"/>
    <property type="gene ID" value="TraesJULUn03G04559450"/>
</dbReference>
<dbReference type="InterPro" id="IPR037944">
    <property type="entry name" value="PRX5-like"/>
</dbReference>
<feature type="domain" description="Redoxin" evidence="10">
    <location>
        <begin position="85"/>
        <end position="166"/>
    </location>
</feature>
<sequence>MLAWSSSPFTTTPRRLPLPRATLSATAAAAGSRHALLSRGPSSSLSYASCRLAPAGPLRVRLPPRAATRALSATASLAATTTITVGERLPDATLSYFDSPDGELKMVTVRDRTAGKNVVLFAVQGAFTPTCVQKHLPGFLARAGELRAKGVDAVACVSVNDAFLMRRGAAALGRQRGADARHGHGAGPVGQAGEARRPVVPLGREASNGGYCWRAPASLASQDSHLTGSRRRKKKVAGATGCRCSLASTRLHDGAARCT</sequence>
<dbReference type="STRING" id="4565.A0A3B6U3V5"/>
<comment type="catalytic activity">
    <reaction evidence="1">
        <text>[glutaredoxin]-dithiol + a hydroperoxide = [glutaredoxin]-disulfide + an alcohol + H2O</text>
        <dbReference type="Rhea" id="RHEA:62624"/>
        <dbReference type="Rhea" id="RHEA-COMP:10729"/>
        <dbReference type="Rhea" id="RHEA-COMP:10730"/>
        <dbReference type="ChEBI" id="CHEBI:15377"/>
        <dbReference type="ChEBI" id="CHEBI:29950"/>
        <dbReference type="ChEBI" id="CHEBI:30879"/>
        <dbReference type="ChEBI" id="CHEBI:35924"/>
        <dbReference type="ChEBI" id="CHEBI:50058"/>
        <dbReference type="EC" id="1.11.1.25"/>
    </reaction>
</comment>
<dbReference type="Gramene" id="TraesCSU02G031500.1">
    <property type="protein sequence ID" value="TraesCSU02G031500.1.cds1"/>
    <property type="gene ID" value="TraesCSU02G031500"/>
</dbReference>
<dbReference type="InterPro" id="IPR013740">
    <property type="entry name" value="Redoxin"/>
</dbReference>
<evidence type="ECO:0000256" key="6">
    <source>
        <dbReference type="ARBA" id="ARBA00023002"/>
    </source>
</evidence>
<dbReference type="SUPFAM" id="SSF52833">
    <property type="entry name" value="Thioredoxin-like"/>
    <property type="match status" value="1"/>
</dbReference>
<dbReference type="GO" id="GO:0008379">
    <property type="term" value="F:thioredoxin peroxidase activity"/>
    <property type="evidence" value="ECO:0000318"/>
    <property type="project" value="GO_Central"/>
</dbReference>
<evidence type="ECO:0000256" key="5">
    <source>
        <dbReference type="ARBA" id="ARBA00022862"/>
    </source>
</evidence>
<evidence type="ECO:0000256" key="4">
    <source>
        <dbReference type="ARBA" id="ARBA00022559"/>
    </source>
</evidence>
<keyword evidence="12" id="KW-1185">Reference proteome</keyword>
<proteinExistence type="inferred from homology"/>
<dbReference type="GO" id="GO:0005737">
    <property type="term" value="C:cytoplasm"/>
    <property type="evidence" value="ECO:0000318"/>
    <property type="project" value="GO_Central"/>
</dbReference>
<dbReference type="Gene3D" id="3.40.30.10">
    <property type="entry name" value="Glutaredoxin"/>
    <property type="match status" value="1"/>
</dbReference>
<keyword evidence="6" id="KW-0560">Oxidoreductase</keyword>
<dbReference type="EnsemblPlants" id="TraesCSU02G031500.1">
    <property type="protein sequence ID" value="TraesCSU02G031500.1.cds1"/>
    <property type="gene ID" value="TraesCSU02G031500"/>
</dbReference>
<dbReference type="Gramene" id="TraesWEE_scaffold_043225_01G000200.1">
    <property type="protein sequence ID" value="TraesWEE_scaffold_043225_01G000200.1"/>
    <property type="gene ID" value="TraesWEE_scaffold_043225_01G000200"/>
</dbReference>
<dbReference type="Gramene" id="TraesKAR4D01G0377110.1">
    <property type="protein sequence ID" value="cds.TraesKAR4D01G0377110.1"/>
    <property type="gene ID" value="TraesKAR4D01G0377110"/>
</dbReference>
<evidence type="ECO:0000259" key="10">
    <source>
        <dbReference type="Pfam" id="PF08534"/>
    </source>
</evidence>
<dbReference type="AlphaFoldDB" id="A0A3B6U3V5"/>
<evidence type="ECO:0000256" key="7">
    <source>
        <dbReference type="ARBA" id="ARBA00031688"/>
    </source>
</evidence>
<dbReference type="Gramene" id="TraesLACUn03G04462360.1">
    <property type="protein sequence ID" value="TraesLACUn03G04462360.1.CDS1"/>
    <property type="gene ID" value="TraesLACUn03G04462360"/>
</dbReference>
<keyword evidence="4" id="KW-0575">Peroxidase</keyword>
<evidence type="ECO:0000256" key="2">
    <source>
        <dbReference type="ARBA" id="ARBA00010505"/>
    </source>
</evidence>
<organism evidence="11">
    <name type="scientific">Triticum aestivum</name>
    <name type="common">Wheat</name>
    <dbReference type="NCBI Taxonomy" id="4565"/>
    <lineage>
        <taxon>Eukaryota</taxon>
        <taxon>Viridiplantae</taxon>
        <taxon>Streptophyta</taxon>
        <taxon>Embryophyta</taxon>
        <taxon>Tracheophyta</taxon>
        <taxon>Spermatophyta</taxon>
        <taxon>Magnoliopsida</taxon>
        <taxon>Liliopsida</taxon>
        <taxon>Poales</taxon>
        <taxon>Poaceae</taxon>
        <taxon>BOP clade</taxon>
        <taxon>Pooideae</taxon>
        <taxon>Triticodae</taxon>
        <taxon>Triticeae</taxon>
        <taxon>Triticinae</taxon>
        <taxon>Triticum</taxon>
    </lineage>
</organism>
<dbReference type="Proteomes" id="UP000019116">
    <property type="component" value="Chromosome Un"/>
</dbReference>
<dbReference type="GO" id="GO:0042744">
    <property type="term" value="P:hydrogen peroxide catabolic process"/>
    <property type="evidence" value="ECO:0000318"/>
    <property type="project" value="GO_Central"/>
</dbReference>
<evidence type="ECO:0000256" key="8">
    <source>
        <dbReference type="PIRSR" id="PIRSR637944-1"/>
    </source>
</evidence>
<reference evidence="11" key="1">
    <citation type="submission" date="2018-08" db="EMBL/GenBank/DDBJ databases">
        <authorList>
            <person name="Rossello M."/>
        </authorList>
    </citation>
    <scope>NUCLEOTIDE SEQUENCE [LARGE SCALE GENOMIC DNA]</scope>
    <source>
        <strain evidence="11">cv. Chinese Spring</strain>
    </source>
</reference>
<dbReference type="SMR" id="A0A3B6U3V5"/>
<dbReference type="GO" id="GO:0034599">
    <property type="term" value="P:cellular response to oxidative stress"/>
    <property type="evidence" value="ECO:0000318"/>
    <property type="project" value="GO_Central"/>
</dbReference>
<dbReference type="PANTHER" id="PTHR10430:SF33">
    <property type="entry name" value="PEROXIREDOXIN-2E-1, CHLOROPLASTIC"/>
    <property type="match status" value="1"/>
</dbReference>
<dbReference type="PANTHER" id="PTHR10430">
    <property type="entry name" value="PEROXIREDOXIN"/>
    <property type="match status" value="1"/>
</dbReference>
<accession>A0A3B6U3V5</accession>
<dbReference type="OrthoDB" id="1882547at2759"/>
<feature type="active site" description="Cysteine sulfenic acid (-SOH) intermediate" evidence="8">
    <location>
        <position position="131"/>
    </location>
</feature>